<protein>
    <recommendedName>
        <fullName evidence="11">Flagellar motor switch protein FliN</fullName>
    </recommendedName>
</protein>
<dbReference type="NCBIfam" id="NF005995">
    <property type="entry name" value="PRK08119.1"/>
    <property type="match status" value="1"/>
</dbReference>
<dbReference type="EMBL" id="VSSQ01015376">
    <property type="protein sequence ID" value="MPM55667.1"/>
    <property type="molecule type" value="Genomic_DNA"/>
</dbReference>
<comment type="caution">
    <text evidence="10">The sequence shown here is derived from an EMBL/GenBank/DDBJ whole genome shotgun (WGS) entry which is preliminary data.</text>
</comment>
<feature type="domain" description="CheC-like protein" evidence="9">
    <location>
        <begin position="117"/>
        <end position="151"/>
    </location>
</feature>
<evidence type="ECO:0000256" key="6">
    <source>
        <dbReference type="ARBA" id="ARBA00023136"/>
    </source>
</evidence>
<dbReference type="Gene3D" id="3.40.1550.10">
    <property type="entry name" value="CheC-like"/>
    <property type="match status" value="1"/>
</dbReference>
<dbReference type="GO" id="GO:0005886">
    <property type="term" value="C:plasma membrane"/>
    <property type="evidence" value="ECO:0007669"/>
    <property type="project" value="UniProtKB-SubCell"/>
</dbReference>
<dbReference type="PRINTS" id="PR00956">
    <property type="entry name" value="FLGMOTORFLIN"/>
</dbReference>
<accession>A0A645ARI6</accession>
<keyword evidence="6" id="KW-0472">Membrane</keyword>
<dbReference type="Gene3D" id="2.30.330.10">
    <property type="entry name" value="SpoA-like"/>
    <property type="match status" value="1"/>
</dbReference>
<keyword evidence="5" id="KW-0283">Flagellar rotation</keyword>
<evidence type="ECO:0000256" key="3">
    <source>
        <dbReference type="ARBA" id="ARBA00022475"/>
    </source>
</evidence>
<dbReference type="CDD" id="cd17907">
    <property type="entry name" value="FliY_FliN-Y"/>
    <property type="match status" value="1"/>
</dbReference>
<comment type="similarity">
    <text evidence="2">Belongs to the FliN/MopA/SpaO family.</text>
</comment>
<dbReference type="GO" id="GO:0009425">
    <property type="term" value="C:bacterial-type flagellum basal body"/>
    <property type="evidence" value="ECO:0007669"/>
    <property type="project" value="InterPro"/>
</dbReference>
<evidence type="ECO:0008006" key="11">
    <source>
        <dbReference type="Google" id="ProtNLM"/>
    </source>
</evidence>
<dbReference type="SUPFAM" id="SSF103039">
    <property type="entry name" value="CheC-like"/>
    <property type="match status" value="1"/>
</dbReference>
<dbReference type="AlphaFoldDB" id="A0A645ARI6"/>
<evidence type="ECO:0000256" key="4">
    <source>
        <dbReference type="ARBA" id="ARBA00022500"/>
    </source>
</evidence>
<feature type="domain" description="CheC-like protein" evidence="9">
    <location>
        <begin position="20"/>
        <end position="55"/>
    </location>
</feature>
<name>A0A645ARI6_9ZZZZ</name>
<feature type="compositionally biased region" description="Pro residues" evidence="7">
    <location>
        <begin position="216"/>
        <end position="242"/>
    </location>
</feature>
<sequence>MATAVNKPLSAADCELNSLEKDTIGEILNISMGAAATAISTMLDLKVEITTPVVSLISAGEFECKSLEPAIGTEIEYVEGLSGSNIMVMKQRDIRAIVNVLLGDDTDIDSDAPLDEMHLSAAGEIMNQMMGASSTALTSFLEKSINISTPSQFDVSKISQKVSSSPDECIVTVRFLLKIDSLLASEFVTVMPMGFTKELVASALGAEEQAEAAQEPPAPAPTPAPAPAPKPAAAPAPRPSESPKPKQVTPLSAPVNVQPVRLQDFGDEKGMDGETDATNLSLVMGVPLEVSAEIGRTRMSVKEILEIRQGSLIELDRQAGDPADILVNGQLIARGDIVIIDDDFGVRITEILSDRTKLWDK</sequence>
<dbReference type="Pfam" id="PF04509">
    <property type="entry name" value="CheC"/>
    <property type="match status" value="2"/>
</dbReference>
<dbReference type="InterPro" id="IPR028976">
    <property type="entry name" value="CheC-like_sf"/>
</dbReference>
<organism evidence="10">
    <name type="scientific">bioreactor metagenome</name>
    <dbReference type="NCBI Taxonomy" id="1076179"/>
    <lineage>
        <taxon>unclassified sequences</taxon>
        <taxon>metagenomes</taxon>
        <taxon>ecological metagenomes</taxon>
    </lineage>
</organism>
<evidence type="ECO:0000256" key="5">
    <source>
        <dbReference type="ARBA" id="ARBA00022779"/>
    </source>
</evidence>
<dbReference type="SUPFAM" id="SSF101801">
    <property type="entry name" value="Surface presentation of antigens (SPOA)"/>
    <property type="match status" value="1"/>
</dbReference>
<proteinExistence type="inferred from homology"/>
<evidence type="ECO:0000259" key="8">
    <source>
        <dbReference type="Pfam" id="PF01052"/>
    </source>
</evidence>
<dbReference type="Pfam" id="PF01052">
    <property type="entry name" value="FliMN_C"/>
    <property type="match status" value="1"/>
</dbReference>
<dbReference type="GO" id="GO:0003774">
    <property type="term" value="F:cytoskeletal motor activity"/>
    <property type="evidence" value="ECO:0007669"/>
    <property type="project" value="InterPro"/>
</dbReference>
<feature type="region of interest" description="Disordered" evidence="7">
    <location>
        <begin position="206"/>
        <end position="259"/>
    </location>
</feature>
<keyword evidence="3" id="KW-1003">Cell membrane</keyword>
<keyword evidence="4" id="KW-0145">Chemotaxis</keyword>
<evidence type="ECO:0000256" key="7">
    <source>
        <dbReference type="SAM" id="MobiDB-lite"/>
    </source>
</evidence>
<dbReference type="InterPro" id="IPR007597">
    <property type="entry name" value="CheC"/>
</dbReference>
<feature type="domain" description="Flagellar motor switch protein FliN-like C-terminal" evidence="8">
    <location>
        <begin position="283"/>
        <end position="352"/>
    </location>
</feature>
<dbReference type="GO" id="GO:0006935">
    <property type="term" value="P:chemotaxis"/>
    <property type="evidence" value="ECO:0007669"/>
    <property type="project" value="UniProtKB-KW"/>
</dbReference>
<dbReference type="GO" id="GO:0071973">
    <property type="term" value="P:bacterial-type flagellum-dependent cell motility"/>
    <property type="evidence" value="ECO:0007669"/>
    <property type="project" value="InterPro"/>
</dbReference>
<comment type="subcellular location">
    <subcellularLocation>
        <location evidence="1">Cell membrane</location>
        <topology evidence="1">Peripheral membrane protein</topology>
        <orientation evidence="1">Cytoplasmic side</orientation>
    </subcellularLocation>
</comment>
<dbReference type="InterPro" id="IPR001172">
    <property type="entry name" value="FliN_T3SS_HrcQb"/>
</dbReference>
<gene>
    <name evidence="10" type="ORF">SDC9_102464</name>
</gene>
<evidence type="ECO:0000259" key="9">
    <source>
        <dbReference type="Pfam" id="PF04509"/>
    </source>
</evidence>
<dbReference type="InterPro" id="IPR001543">
    <property type="entry name" value="FliN-like_C"/>
</dbReference>
<dbReference type="InterPro" id="IPR051469">
    <property type="entry name" value="FliN/MopA/SpaO"/>
</dbReference>
<dbReference type="InterPro" id="IPR036429">
    <property type="entry name" value="SpoA-like_sf"/>
</dbReference>
<evidence type="ECO:0000313" key="10">
    <source>
        <dbReference type="EMBL" id="MPM55667.1"/>
    </source>
</evidence>
<evidence type="ECO:0000256" key="2">
    <source>
        <dbReference type="ARBA" id="ARBA00009226"/>
    </source>
</evidence>
<dbReference type="PANTHER" id="PTHR43484:SF1">
    <property type="entry name" value="FLAGELLAR MOTOR SWITCH PROTEIN FLIN"/>
    <property type="match status" value="1"/>
</dbReference>
<dbReference type="PANTHER" id="PTHR43484">
    <property type="match status" value="1"/>
</dbReference>
<evidence type="ECO:0000256" key="1">
    <source>
        <dbReference type="ARBA" id="ARBA00004413"/>
    </source>
</evidence>
<dbReference type="InterPro" id="IPR012826">
    <property type="entry name" value="FliN"/>
</dbReference>
<reference evidence="10" key="1">
    <citation type="submission" date="2019-08" db="EMBL/GenBank/DDBJ databases">
        <authorList>
            <person name="Kucharzyk K."/>
            <person name="Murdoch R.W."/>
            <person name="Higgins S."/>
            <person name="Loffler F."/>
        </authorList>
    </citation>
    <scope>NUCLEOTIDE SEQUENCE</scope>
</reference>
<dbReference type="NCBIfam" id="TIGR02480">
    <property type="entry name" value="fliN"/>
    <property type="match status" value="1"/>
</dbReference>
<dbReference type="GO" id="GO:0016787">
    <property type="term" value="F:hydrolase activity"/>
    <property type="evidence" value="ECO:0007669"/>
    <property type="project" value="InterPro"/>
</dbReference>